<proteinExistence type="predicted"/>
<dbReference type="Proteomes" id="UP000317243">
    <property type="component" value="Unassembled WGS sequence"/>
</dbReference>
<dbReference type="AlphaFoldDB" id="A0A5C5X6G2"/>
<keyword evidence="3" id="KW-1185">Reference proteome</keyword>
<keyword evidence="1" id="KW-0472">Membrane</keyword>
<protein>
    <submittedName>
        <fullName evidence="2">Uncharacterized protein</fullName>
    </submittedName>
</protein>
<evidence type="ECO:0000313" key="2">
    <source>
        <dbReference type="EMBL" id="TWT57853.1"/>
    </source>
</evidence>
<sequence length="58" mass="6791">MHRVQFWQFVTPATFQLDVPHWQLGSFFEACFVVVSVYFLVCYVKFGGWVNLGAIFAR</sequence>
<keyword evidence="1" id="KW-0812">Transmembrane</keyword>
<feature type="transmembrane region" description="Helical" evidence="1">
    <location>
        <begin position="27"/>
        <end position="52"/>
    </location>
</feature>
<gene>
    <name evidence="2" type="ORF">KOR42_12200</name>
</gene>
<reference evidence="2 3" key="1">
    <citation type="submission" date="2019-02" db="EMBL/GenBank/DDBJ databases">
        <title>Deep-cultivation of Planctomycetes and their phenomic and genomic characterization uncovers novel biology.</title>
        <authorList>
            <person name="Wiegand S."/>
            <person name="Jogler M."/>
            <person name="Boedeker C."/>
            <person name="Pinto D."/>
            <person name="Vollmers J."/>
            <person name="Rivas-Marin E."/>
            <person name="Kohn T."/>
            <person name="Peeters S.H."/>
            <person name="Heuer A."/>
            <person name="Rast P."/>
            <person name="Oberbeckmann S."/>
            <person name="Bunk B."/>
            <person name="Jeske O."/>
            <person name="Meyerdierks A."/>
            <person name="Storesund J.E."/>
            <person name="Kallscheuer N."/>
            <person name="Luecker S."/>
            <person name="Lage O.M."/>
            <person name="Pohl T."/>
            <person name="Merkel B.J."/>
            <person name="Hornburger P."/>
            <person name="Mueller R.-W."/>
            <person name="Bruemmer F."/>
            <person name="Labrenz M."/>
            <person name="Spormann A.M."/>
            <person name="Op Den Camp H."/>
            <person name="Overmann J."/>
            <person name="Amann R."/>
            <person name="Jetten M.S.M."/>
            <person name="Mascher T."/>
            <person name="Medema M.H."/>
            <person name="Devos D.P."/>
            <person name="Kaster A.-K."/>
            <person name="Ovreas L."/>
            <person name="Rohde M."/>
            <person name="Galperin M.Y."/>
            <person name="Jogler C."/>
        </authorList>
    </citation>
    <scope>NUCLEOTIDE SEQUENCE [LARGE SCALE GENOMIC DNA]</scope>
    <source>
        <strain evidence="2 3">KOR42</strain>
    </source>
</reference>
<dbReference type="EMBL" id="SIHI01000001">
    <property type="protein sequence ID" value="TWT57853.1"/>
    <property type="molecule type" value="Genomic_DNA"/>
</dbReference>
<evidence type="ECO:0000256" key="1">
    <source>
        <dbReference type="SAM" id="Phobius"/>
    </source>
</evidence>
<accession>A0A5C5X6G2</accession>
<comment type="caution">
    <text evidence="2">The sequence shown here is derived from an EMBL/GenBank/DDBJ whole genome shotgun (WGS) entry which is preliminary data.</text>
</comment>
<name>A0A5C5X6G2_9PLAN</name>
<evidence type="ECO:0000313" key="3">
    <source>
        <dbReference type="Proteomes" id="UP000317243"/>
    </source>
</evidence>
<organism evidence="2 3">
    <name type="scientific">Thalassoglobus neptunius</name>
    <dbReference type="NCBI Taxonomy" id="1938619"/>
    <lineage>
        <taxon>Bacteria</taxon>
        <taxon>Pseudomonadati</taxon>
        <taxon>Planctomycetota</taxon>
        <taxon>Planctomycetia</taxon>
        <taxon>Planctomycetales</taxon>
        <taxon>Planctomycetaceae</taxon>
        <taxon>Thalassoglobus</taxon>
    </lineage>
</organism>
<keyword evidence="1" id="KW-1133">Transmembrane helix</keyword>